<dbReference type="Proteomes" id="UP000761264">
    <property type="component" value="Unassembled WGS sequence"/>
</dbReference>
<dbReference type="SMART" id="SM00850">
    <property type="entry name" value="LytTR"/>
    <property type="match status" value="1"/>
</dbReference>
<dbReference type="InterPro" id="IPR007492">
    <property type="entry name" value="LytTR_DNA-bd_dom"/>
</dbReference>
<dbReference type="AlphaFoldDB" id="A0A967EXG1"/>
<dbReference type="Gene3D" id="2.40.50.1020">
    <property type="entry name" value="LytTr DNA-binding domain"/>
    <property type="match status" value="1"/>
</dbReference>
<feature type="region of interest" description="Disordered" evidence="1">
    <location>
        <begin position="141"/>
        <end position="162"/>
    </location>
</feature>
<evidence type="ECO:0000256" key="1">
    <source>
        <dbReference type="SAM" id="MobiDB-lite"/>
    </source>
</evidence>
<evidence type="ECO:0000259" key="3">
    <source>
        <dbReference type="PROSITE" id="PS50930"/>
    </source>
</evidence>
<dbReference type="EMBL" id="JAAQPH010000007">
    <property type="protein sequence ID" value="NIA69197.1"/>
    <property type="molecule type" value="Genomic_DNA"/>
</dbReference>
<feature type="transmembrane region" description="Helical" evidence="2">
    <location>
        <begin position="59"/>
        <end position="84"/>
    </location>
</feature>
<keyword evidence="2" id="KW-1133">Transmembrane helix</keyword>
<dbReference type="Pfam" id="PF04397">
    <property type="entry name" value="LytTR"/>
    <property type="match status" value="1"/>
</dbReference>
<keyword evidence="2" id="KW-0472">Membrane</keyword>
<feature type="transmembrane region" description="Helical" evidence="2">
    <location>
        <begin position="28"/>
        <end position="47"/>
    </location>
</feature>
<accession>A0A967EXG1</accession>
<organism evidence="4 5">
    <name type="scientific">Pelagibius litoralis</name>
    <dbReference type="NCBI Taxonomy" id="374515"/>
    <lineage>
        <taxon>Bacteria</taxon>
        <taxon>Pseudomonadati</taxon>
        <taxon>Pseudomonadota</taxon>
        <taxon>Alphaproteobacteria</taxon>
        <taxon>Rhodospirillales</taxon>
        <taxon>Rhodovibrionaceae</taxon>
        <taxon>Pelagibius</taxon>
    </lineage>
</organism>
<comment type="caution">
    <text evidence="4">The sequence shown here is derived from an EMBL/GenBank/DDBJ whole genome shotgun (WGS) entry which is preliminary data.</text>
</comment>
<reference evidence="4" key="1">
    <citation type="submission" date="2020-03" db="EMBL/GenBank/DDBJ databases">
        <title>Genome of Pelagibius litoralis DSM 21314T.</title>
        <authorList>
            <person name="Wang G."/>
        </authorList>
    </citation>
    <scope>NUCLEOTIDE SEQUENCE</scope>
    <source>
        <strain evidence="4">DSM 21314</strain>
    </source>
</reference>
<sequence length="275" mass="30135">MTLLAGLLLGSHQRAAFAEFSLLFGYGYWVVRLLMAYVFFAGCLLLLELSPLGNRLAWWWLALPAALITLPLFTLAVTMVDLILGLPEMGLNALSGTDPGGMVGRFALESLYHLDNQLILAALIVLPRLLIEQPWAVMPDKSQEDRDEDGAPAQGAPAARETEAVPAPAFLRRLDQSLGGEILAIQAQEHYVRIVTTEGSACTLYRFGDAVQELRALPGLQVHRSFWVAERGVTALRQGGRSLRIVLRNGEEVPVSAKHAELVQDRFSSRLKPVA</sequence>
<dbReference type="GO" id="GO:0003677">
    <property type="term" value="F:DNA binding"/>
    <property type="evidence" value="ECO:0007669"/>
    <property type="project" value="InterPro"/>
</dbReference>
<keyword evidence="5" id="KW-1185">Reference proteome</keyword>
<name>A0A967EXG1_9PROT</name>
<keyword evidence="2" id="KW-0812">Transmembrane</keyword>
<gene>
    <name evidence="4" type="ORF">HBA54_11410</name>
</gene>
<evidence type="ECO:0000256" key="2">
    <source>
        <dbReference type="SAM" id="Phobius"/>
    </source>
</evidence>
<protein>
    <submittedName>
        <fullName evidence="4">LytTR family transcriptional regulator</fullName>
    </submittedName>
</protein>
<proteinExistence type="predicted"/>
<dbReference type="PROSITE" id="PS50930">
    <property type="entry name" value="HTH_LYTTR"/>
    <property type="match status" value="1"/>
</dbReference>
<dbReference type="RefSeq" id="WP_167224526.1">
    <property type="nucleotide sequence ID" value="NZ_JAAQPH010000007.1"/>
</dbReference>
<evidence type="ECO:0000313" key="4">
    <source>
        <dbReference type="EMBL" id="NIA69197.1"/>
    </source>
</evidence>
<evidence type="ECO:0000313" key="5">
    <source>
        <dbReference type="Proteomes" id="UP000761264"/>
    </source>
</evidence>
<feature type="domain" description="HTH LytTR-type" evidence="3">
    <location>
        <begin position="181"/>
        <end position="269"/>
    </location>
</feature>